<dbReference type="SUPFAM" id="SSF53474">
    <property type="entry name" value="alpha/beta-Hydrolases"/>
    <property type="match status" value="1"/>
</dbReference>
<proteinExistence type="predicted"/>
<gene>
    <name evidence="2" type="ORF">JOC74_004505</name>
</gene>
<dbReference type="Pfam" id="PF00561">
    <property type="entry name" value="Abhydrolase_1"/>
    <property type="match status" value="1"/>
</dbReference>
<dbReference type="PANTHER" id="PTHR46438:SF11">
    <property type="entry name" value="LIPASE-RELATED"/>
    <property type="match status" value="1"/>
</dbReference>
<feature type="domain" description="AB hydrolase-1" evidence="1">
    <location>
        <begin position="30"/>
        <end position="272"/>
    </location>
</feature>
<keyword evidence="3" id="KW-1185">Reference proteome</keyword>
<evidence type="ECO:0000313" key="3">
    <source>
        <dbReference type="Proteomes" id="UP000674416"/>
    </source>
</evidence>
<name>A0ABS4D2X6_9BACI</name>
<sequence>MQDNRTVQSVSTVINDMNIRYFTAGDKGSPVVFIHGSGLDSASISWSRVLGELAEEFRVFAPDLPGYGQSEKPEVDYTVDYYVAFLEQFLDHINEKEICIIGLSMGGAIALSFALRHPARTKKLVLVSSYGLMQRLPFHPLTAFSIKTAVMEWGYLVLQKSRSRLLTKRVLLSGLICAKEKLSDELLEEVYLASQDPQAGRAYCSFLRSELMEKGLKSNFLERLSEIRMPTLLVQGTKDKTIPLSCAISANESIKNSNLFLFEGCSHWPQNEETDKFNQTVKQFLLYGC</sequence>
<dbReference type="EMBL" id="JAFDST010000008">
    <property type="protein sequence ID" value="MBP1083958.1"/>
    <property type="molecule type" value="Genomic_DNA"/>
</dbReference>
<evidence type="ECO:0000313" key="2">
    <source>
        <dbReference type="EMBL" id="MBP1083958.1"/>
    </source>
</evidence>
<evidence type="ECO:0000259" key="1">
    <source>
        <dbReference type="Pfam" id="PF00561"/>
    </source>
</evidence>
<dbReference type="PANTHER" id="PTHR46438">
    <property type="entry name" value="ALPHA/BETA-HYDROLASES SUPERFAMILY PROTEIN"/>
    <property type="match status" value="1"/>
</dbReference>
<dbReference type="Gene3D" id="3.40.50.1820">
    <property type="entry name" value="alpha/beta hydrolase"/>
    <property type="match status" value="1"/>
</dbReference>
<reference evidence="2 3" key="1">
    <citation type="submission" date="2021-01" db="EMBL/GenBank/DDBJ databases">
        <title>Genomic Encyclopedia of Type Strains, Phase IV (KMG-IV): sequencing the most valuable type-strain genomes for metagenomic binning, comparative biology and taxonomic classification.</title>
        <authorList>
            <person name="Goeker M."/>
        </authorList>
    </citation>
    <scope>NUCLEOTIDE SEQUENCE [LARGE SCALE GENOMIC DNA]</scope>
    <source>
        <strain evidence="2 3">DSM 103394</strain>
    </source>
</reference>
<organism evidence="2 3">
    <name type="scientific">Bacillus capparidis</name>
    <dbReference type="NCBI Taxonomy" id="1840411"/>
    <lineage>
        <taxon>Bacteria</taxon>
        <taxon>Bacillati</taxon>
        <taxon>Bacillota</taxon>
        <taxon>Bacilli</taxon>
        <taxon>Bacillales</taxon>
        <taxon>Bacillaceae</taxon>
        <taxon>Bacillus</taxon>
    </lineage>
</organism>
<dbReference type="PRINTS" id="PR00111">
    <property type="entry name" value="ABHYDROLASE"/>
</dbReference>
<dbReference type="InterPro" id="IPR000073">
    <property type="entry name" value="AB_hydrolase_1"/>
</dbReference>
<accession>A0ABS4D2X6</accession>
<comment type="caution">
    <text evidence="2">The sequence shown here is derived from an EMBL/GenBank/DDBJ whole genome shotgun (WGS) entry which is preliminary data.</text>
</comment>
<dbReference type="RefSeq" id="WP_053605613.1">
    <property type="nucleotide sequence ID" value="NZ_JAFDST010000008.1"/>
</dbReference>
<dbReference type="Proteomes" id="UP000674416">
    <property type="component" value="Unassembled WGS sequence"/>
</dbReference>
<dbReference type="InterPro" id="IPR029058">
    <property type="entry name" value="AB_hydrolase_fold"/>
</dbReference>
<protein>
    <submittedName>
        <fullName evidence="2">Pimeloyl-ACP methyl ester carboxylesterase</fullName>
    </submittedName>
</protein>